<dbReference type="PANTHER" id="PTHR10555">
    <property type="entry name" value="SORTING NEXIN"/>
    <property type="match status" value="1"/>
</dbReference>
<keyword evidence="4" id="KW-1185">Reference proteome</keyword>
<feature type="domain" description="PX" evidence="2">
    <location>
        <begin position="191"/>
        <end position="351"/>
    </location>
</feature>
<evidence type="ECO:0000256" key="1">
    <source>
        <dbReference type="SAM" id="MobiDB-lite"/>
    </source>
</evidence>
<dbReference type="SMART" id="SM00312">
    <property type="entry name" value="PX"/>
    <property type="match status" value="1"/>
</dbReference>
<evidence type="ECO:0000313" key="4">
    <source>
        <dbReference type="Proteomes" id="UP001150062"/>
    </source>
</evidence>
<dbReference type="InterPro" id="IPR027267">
    <property type="entry name" value="AH/BAR_dom_sf"/>
</dbReference>
<reference evidence="3" key="1">
    <citation type="submission" date="2022-08" db="EMBL/GenBank/DDBJ databases">
        <title>Novel sulfate-reducing endosymbionts in the free-living metamonad Anaeramoeba.</title>
        <authorList>
            <person name="Jerlstrom-Hultqvist J."/>
            <person name="Cepicka I."/>
            <person name="Gallot-Lavallee L."/>
            <person name="Salas-Leiva D."/>
            <person name="Curtis B.A."/>
            <person name="Zahonova K."/>
            <person name="Pipaliya S."/>
            <person name="Dacks J."/>
            <person name="Roger A.J."/>
        </authorList>
    </citation>
    <scope>NUCLEOTIDE SEQUENCE</scope>
    <source>
        <strain evidence="3">Schooner1</strain>
    </source>
</reference>
<dbReference type="EMBL" id="JAOAOG010000180">
    <property type="protein sequence ID" value="KAJ6242236.1"/>
    <property type="molecule type" value="Genomic_DNA"/>
</dbReference>
<feature type="region of interest" description="Disordered" evidence="1">
    <location>
        <begin position="35"/>
        <end position="131"/>
    </location>
</feature>
<dbReference type="Gene3D" id="3.30.1520.10">
    <property type="entry name" value="Phox-like domain"/>
    <property type="match status" value="1"/>
</dbReference>
<protein>
    <submittedName>
        <fullName evidence="3">Sorting nexin</fullName>
    </submittedName>
</protein>
<dbReference type="InterPro" id="IPR036871">
    <property type="entry name" value="PX_dom_sf"/>
</dbReference>
<dbReference type="Pfam" id="PF00787">
    <property type="entry name" value="PX"/>
    <property type="match status" value="1"/>
</dbReference>
<name>A0ABQ8YCC5_9EUKA</name>
<proteinExistence type="predicted"/>
<sequence>MSNQTKVESSTFPNYFQLQQENYLYSLNNQKLQKETTQNISHQQQDTNLSPTNNHHHNSNLEEFQKTLSSSFSISPSSSSSKSTTQSSESSSGFNSDSNSRLESTSSSEFSESSTANRTKEKTKTFLNPNKKQEVFDGYQIKNRIITKNKNKSESEIGNQNEDQKTLNNLDHQNVYYNKHKNSQKEAKSCSHWKIQISSPETLWAGVSKFTIYKVYSMRINSEKMNGNNYHCDFDFSANNPKNQNESRNKNKNKKNNKKNNKKKNKKKKNKQNVVKRRYSDFAWLRENLVQDFPGVIVPALPEKQIVSKFTNKILEMRRKKFETFLIKVSYHSLLSLSRAFAMFLEKEIVNIFKIKLNRDQVSYGINRLHTNYLEYQYNPIQLEGLPPRIKTWENLHTILKQLLIEITKFGNIQEKIPKRLKYFSLSILELNQCQASPHLTNSISFTFEQLNVLKKKIQDENQISNFLLRESINDLISNCLEISKNNNKRNAMDEEYQNSIKYETKCLNKFQDFQNKKKKKKSSSNLHILKKDYQSSVKKKRLLHSKLQKMTSVFIDELNKMENNRSNFIKASLLDFSQKQFEINKHSTEIWASITKNLQNLDKNKMKQTFSMKKK</sequence>
<dbReference type="PANTHER" id="PTHR10555:SF170">
    <property type="entry name" value="FI18122P1"/>
    <property type="match status" value="1"/>
</dbReference>
<evidence type="ECO:0000313" key="3">
    <source>
        <dbReference type="EMBL" id="KAJ6242236.1"/>
    </source>
</evidence>
<evidence type="ECO:0000259" key="2">
    <source>
        <dbReference type="PROSITE" id="PS50195"/>
    </source>
</evidence>
<feature type="compositionally biased region" description="Polar residues" evidence="1">
    <location>
        <begin position="237"/>
        <end position="246"/>
    </location>
</feature>
<comment type="caution">
    <text evidence="3">The sequence shown here is derived from an EMBL/GenBank/DDBJ whole genome shotgun (WGS) entry which is preliminary data.</text>
</comment>
<dbReference type="SUPFAM" id="SSF64268">
    <property type="entry name" value="PX domain"/>
    <property type="match status" value="1"/>
</dbReference>
<dbReference type="Proteomes" id="UP001150062">
    <property type="component" value="Unassembled WGS sequence"/>
</dbReference>
<organism evidence="3 4">
    <name type="scientific">Anaeramoeba flamelloides</name>
    <dbReference type="NCBI Taxonomy" id="1746091"/>
    <lineage>
        <taxon>Eukaryota</taxon>
        <taxon>Metamonada</taxon>
        <taxon>Anaeramoebidae</taxon>
        <taxon>Anaeramoeba</taxon>
    </lineage>
</organism>
<dbReference type="PROSITE" id="PS50195">
    <property type="entry name" value="PX"/>
    <property type="match status" value="1"/>
</dbReference>
<dbReference type="InterPro" id="IPR001683">
    <property type="entry name" value="PX_dom"/>
</dbReference>
<feature type="region of interest" description="Disordered" evidence="1">
    <location>
        <begin position="235"/>
        <end position="274"/>
    </location>
</feature>
<accession>A0ABQ8YCC5</accession>
<dbReference type="Gene3D" id="1.20.1270.60">
    <property type="entry name" value="Arfaptin homology (AH) domain/BAR domain"/>
    <property type="match status" value="1"/>
</dbReference>
<feature type="compositionally biased region" description="Basic residues" evidence="1">
    <location>
        <begin position="250"/>
        <end position="274"/>
    </location>
</feature>
<feature type="compositionally biased region" description="Polar residues" evidence="1">
    <location>
        <begin position="35"/>
        <end position="53"/>
    </location>
</feature>
<feature type="compositionally biased region" description="Low complexity" evidence="1">
    <location>
        <begin position="69"/>
        <end position="114"/>
    </location>
</feature>
<gene>
    <name evidence="3" type="ORF">M0813_03036</name>
</gene>